<dbReference type="AlphaFoldDB" id="A0A167XDN2"/>
<proteinExistence type="predicted"/>
<name>A0A167XDN2_9AGAM</name>
<evidence type="ECO:0008006" key="2">
    <source>
        <dbReference type="Google" id="ProtNLM"/>
    </source>
</evidence>
<dbReference type="EMBL" id="KV417761">
    <property type="protein sequence ID" value="KZP07106.1"/>
    <property type="molecule type" value="Genomic_DNA"/>
</dbReference>
<organism evidence="1">
    <name type="scientific">Athelia psychrophila</name>
    <dbReference type="NCBI Taxonomy" id="1759441"/>
    <lineage>
        <taxon>Eukaryota</taxon>
        <taxon>Fungi</taxon>
        <taxon>Dikarya</taxon>
        <taxon>Basidiomycota</taxon>
        <taxon>Agaricomycotina</taxon>
        <taxon>Agaricomycetes</taxon>
        <taxon>Agaricomycetidae</taxon>
        <taxon>Atheliales</taxon>
        <taxon>Atheliaceae</taxon>
        <taxon>Athelia</taxon>
    </lineage>
</organism>
<dbReference type="OrthoDB" id="2751369at2759"/>
<gene>
    <name evidence="1" type="ORF">FIBSPDRAFT_902295</name>
</gene>
<sequence>MWFYTLLDNDDEDEVKTGPIVRAALLSLIDDREKRRQDDVTLIGPPISKDDPESQMNKEFDADCSTAKISAITIESLLLYRCTADDSDWDFGWVPCPERGEDDRGGHMVSYGTIVMVQTSALSILLHATFGRMSARRFWRLMMLTLRTAGSWESIIPGIDYGALMHEHDVWQQDPTNTICMSQEEVKNLESLGDEEQVRQAILNQGHFWVWLSPDCFPLQSDSRIDSRPILIDAASSSLTSALKLSSIAQIPQELLVLISAQLPLPTFMSFASVSRHLRYKLLGTDSDRDAFARAWIGDNAPWYLPLPLHPSLKGAWKKSDYRKQEDEDFTLPNSDIAALDWNYLRRCLSSGSMRNRKRIWNVAEQLEKKAEELGI</sequence>
<reference evidence="1" key="1">
    <citation type="journal article" date="2016" name="Mol. Biol. Evol.">
        <title>Comparative Genomics of Early-Diverging Mushroom-Forming Fungi Provides Insights into the Origins of Lignocellulose Decay Capabilities.</title>
        <authorList>
            <person name="Nagy L.G."/>
            <person name="Riley R."/>
            <person name="Tritt A."/>
            <person name="Adam C."/>
            <person name="Daum C."/>
            <person name="Floudas D."/>
            <person name="Sun H."/>
            <person name="Yadav J.S."/>
            <person name="Pangilinan J."/>
            <person name="Larsson K.H."/>
            <person name="Matsuura K."/>
            <person name="Barry K."/>
            <person name="Labutti K."/>
            <person name="Kuo R."/>
            <person name="Ohm R.A."/>
            <person name="Bhattacharya S.S."/>
            <person name="Shirouzu T."/>
            <person name="Yoshinaga Y."/>
            <person name="Martin F.M."/>
            <person name="Grigoriev I.V."/>
            <person name="Hibbett D.S."/>
        </authorList>
    </citation>
    <scope>NUCLEOTIDE SEQUENCE [LARGE SCALE GENOMIC DNA]</scope>
    <source>
        <strain evidence="1">CBS 109695</strain>
    </source>
</reference>
<evidence type="ECO:0000313" key="1">
    <source>
        <dbReference type="EMBL" id="KZP07106.1"/>
    </source>
</evidence>
<accession>A0A167XDN2</accession>
<protein>
    <recommendedName>
        <fullName evidence="2">F-box domain-containing protein</fullName>
    </recommendedName>
</protein>